<dbReference type="InterPro" id="IPR005829">
    <property type="entry name" value="Sugar_transporter_CS"/>
</dbReference>
<dbReference type="InterPro" id="IPR003663">
    <property type="entry name" value="Sugar/inositol_transpt"/>
</dbReference>
<dbReference type="OrthoDB" id="6612291at2759"/>
<dbReference type="SUPFAM" id="SSF51735">
    <property type="entry name" value="NAD(P)-binding Rossmann-fold domains"/>
    <property type="match status" value="1"/>
</dbReference>
<dbReference type="Gene3D" id="1.20.1250.20">
    <property type="entry name" value="MFS general substrate transporter like domains"/>
    <property type="match status" value="1"/>
</dbReference>
<feature type="domain" description="Major facilitator superfamily (MFS) profile" evidence="9">
    <location>
        <begin position="237"/>
        <end position="702"/>
    </location>
</feature>
<dbReference type="AlphaFoldDB" id="A0A9P7HXK5"/>
<dbReference type="Proteomes" id="UP000750502">
    <property type="component" value="Unassembled WGS sequence"/>
</dbReference>
<gene>
    <name evidence="10" type="ORF">H9Q72_007944</name>
</gene>
<keyword evidence="5 8" id="KW-1133">Transmembrane helix</keyword>
<accession>A0A9P7HXK5</accession>
<dbReference type="PRINTS" id="PR00171">
    <property type="entry name" value="SUGRTRNSPORT"/>
</dbReference>
<dbReference type="InterPro" id="IPR036291">
    <property type="entry name" value="NAD(P)-bd_dom_sf"/>
</dbReference>
<feature type="region of interest" description="Disordered" evidence="7">
    <location>
        <begin position="742"/>
        <end position="765"/>
    </location>
</feature>
<feature type="transmembrane region" description="Helical" evidence="8">
    <location>
        <begin position="512"/>
        <end position="535"/>
    </location>
</feature>
<dbReference type="GO" id="GO:0005351">
    <property type="term" value="F:carbohydrate:proton symporter activity"/>
    <property type="evidence" value="ECO:0007669"/>
    <property type="project" value="TreeGrafter"/>
</dbReference>
<dbReference type="FunFam" id="1.20.1250.20:FF:001021">
    <property type="entry name" value="MFS sugar transporter, putative (AFU_orthologue AFUA_5G06720)"/>
    <property type="match status" value="1"/>
</dbReference>
<feature type="transmembrane region" description="Helical" evidence="8">
    <location>
        <begin position="658"/>
        <end position="675"/>
    </location>
</feature>
<reference evidence="10" key="2">
    <citation type="submission" date="2020-10" db="EMBL/GenBank/DDBJ databases">
        <authorList>
            <person name="Peck L.D."/>
            <person name="Nowell R.W."/>
            <person name="Flood J."/>
            <person name="Ryan M.J."/>
            <person name="Barraclough T.G."/>
        </authorList>
    </citation>
    <scope>NUCLEOTIDE SEQUENCE</scope>
    <source>
        <strain evidence="10">IMI 127659i</strain>
    </source>
</reference>
<dbReference type="PANTHER" id="PTHR48022:SF72">
    <property type="entry name" value="MAJOR FACILITATOR SUPERFAMILY (MFS) PROFILE DOMAIN-CONTAINING PROTEIN-RELATED"/>
    <property type="match status" value="1"/>
</dbReference>
<proteinExistence type="inferred from homology"/>
<evidence type="ECO:0000313" key="11">
    <source>
        <dbReference type="Proteomes" id="UP000750502"/>
    </source>
</evidence>
<dbReference type="InterPro" id="IPR020846">
    <property type="entry name" value="MFS_dom"/>
</dbReference>
<dbReference type="PROSITE" id="PS00217">
    <property type="entry name" value="SUGAR_TRANSPORT_2"/>
    <property type="match status" value="1"/>
</dbReference>
<feature type="transmembrane region" description="Helical" evidence="8">
    <location>
        <begin position="330"/>
        <end position="350"/>
    </location>
</feature>
<keyword evidence="3" id="KW-0813">Transport</keyword>
<feature type="transmembrane region" description="Helical" evidence="8">
    <location>
        <begin position="419"/>
        <end position="441"/>
    </location>
</feature>
<organism evidence="10 11">
    <name type="scientific">Fusarium xylarioides</name>
    <dbReference type="NCBI Taxonomy" id="221167"/>
    <lineage>
        <taxon>Eukaryota</taxon>
        <taxon>Fungi</taxon>
        <taxon>Dikarya</taxon>
        <taxon>Ascomycota</taxon>
        <taxon>Pezizomycotina</taxon>
        <taxon>Sordariomycetes</taxon>
        <taxon>Hypocreomycetidae</taxon>
        <taxon>Hypocreales</taxon>
        <taxon>Nectriaceae</taxon>
        <taxon>Fusarium</taxon>
        <taxon>Fusarium fujikuroi species complex</taxon>
    </lineage>
</organism>
<dbReference type="PANTHER" id="PTHR48022">
    <property type="entry name" value="PLASTIDIC GLUCOSE TRANSPORTER 4"/>
    <property type="match status" value="1"/>
</dbReference>
<dbReference type="Gene3D" id="3.40.50.720">
    <property type="entry name" value="NAD(P)-binding Rossmann-like Domain"/>
    <property type="match status" value="1"/>
</dbReference>
<evidence type="ECO:0000256" key="5">
    <source>
        <dbReference type="ARBA" id="ARBA00022989"/>
    </source>
</evidence>
<evidence type="ECO:0000256" key="4">
    <source>
        <dbReference type="ARBA" id="ARBA00022692"/>
    </source>
</evidence>
<dbReference type="PROSITE" id="PS50850">
    <property type="entry name" value="MFS"/>
    <property type="match status" value="1"/>
</dbReference>
<dbReference type="SUPFAM" id="SSF103473">
    <property type="entry name" value="MFS general substrate transporter"/>
    <property type="match status" value="1"/>
</dbReference>
<comment type="subcellular location">
    <subcellularLocation>
        <location evidence="1">Membrane</location>
        <topology evidence="1">Multi-pass membrane protein</topology>
    </subcellularLocation>
</comment>
<comment type="caution">
    <text evidence="10">The sequence shown here is derived from an EMBL/GenBank/DDBJ whole genome shotgun (WGS) entry which is preliminary data.</text>
</comment>
<dbReference type="EMBL" id="JADFTT010000275">
    <property type="protein sequence ID" value="KAG5763964.1"/>
    <property type="molecule type" value="Genomic_DNA"/>
</dbReference>
<dbReference type="GO" id="GO:0016020">
    <property type="term" value="C:membrane"/>
    <property type="evidence" value="ECO:0007669"/>
    <property type="project" value="UniProtKB-SubCell"/>
</dbReference>
<evidence type="ECO:0000256" key="2">
    <source>
        <dbReference type="ARBA" id="ARBA00010992"/>
    </source>
</evidence>
<protein>
    <recommendedName>
        <fullName evidence="9">Major facilitator superfamily (MFS) profile domain-containing protein</fullName>
    </recommendedName>
</protein>
<dbReference type="InterPro" id="IPR036259">
    <property type="entry name" value="MFS_trans_sf"/>
</dbReference>
<evidence type="ECO:0000256" key="7">
    <source>
        <dbReference type="SAM" id="MobiDB-lite"/>
    </source>
</evidence>
<dbReference type="InterPro" id="IPR002347">
    <property type="entry name" value="SDR_fam"/>
</dbReference>
<dbReference type="InterPro" id="IPR050360">
    <property type="entry name" value="MFS_Sugar_Transporters"/>
</dbReference>
<dbReference type="InterPro" id="IPR005828">
    <property type="entry name" value="MFS_sugar_transport-like"/>
</dbReference>
<feature type="transmembrane region" description="Helical" evidence="8">
    <location>
        <begin position="389"/>
        <end position="407"/>
    </location>
</feature>
<reference evidence="10" key="1">
    <citation type="journal article" date="2020" name="bioRxiv">
        <title>Historical genomics reveals the evolutionary mechanisms behind multiple outbreaks of the host-specific coffee wilt pathogen Fusarium xylarioides.</title>
        <authorList>
            <person name="Peck D."/>
            <person name="Nowell R.W."/>
            <person name="Flood J."/>
            <person name="Ryan M.J."/>
            <person name="Barraclough T.G."/>
        </authorList>
    </citation>
    <scope>NUCLEOTIDE SEQUENCE</scope>
    <source>
        <strain evidence="10">IMI 127659i</strain>
    </source>
</reference>
<dbReference type="Pfam" id="PF00083">
    <property type="entry name" value="Sugar_tr"/>
    <property type="match status" value="1"/>
</dbReference>
<evidence type="ECO:0000313" key="10">
    <source>
        <dbReference type="EMBL" id="KAG5763964.1"/>
    </source>
</evidence>
<comment type="similarity">
    <text evidence="2">Belongs to the major facilitator superfamily. Sugar transporter (TC 2.A.1.1) family.</text>
</comment>
<evidence type="ECO:0000256" key="3">
    <source>
        <dbReference type="ARBA" id="ARBA00022448"/>
    </source>
</evidence>
<evidence type="ECO:0000256" key="6">
    <source>
        <dbReference type="ARBA" id="ARBA00023136"/>
    </source>
</evidence>
<evidence type="ECO:0000259" key="9">
    <source>
        <dbReference type="PROSITE" id="PS50850"/>
    </source>
</evidence>
<sequence>MVNHKEILRPKYSFDDIPSLAGKVALVTGAKYTPDGVGYHIAHQLALKGAKVYIGARNLQKATKAIRTMLAESPQLKPESLVPFAVDMGNCKQVQFAARKVVAEEPRLDILVNNAAVLARPLDKDGNGISVSFGINHLGPFLLTRELLPLLNKTQAEHPGVRIVNVASTAHYDVPTGAKFGSLDDFNTTYGSEDEPFANYLRYGYSKLASILHTKELQRRFDQEGVDILALSVHPGGVATSGAAGYLGGRDNDIFRSNLSPFEGAITPLFAAAHPEPAQQRDKYAGSFIMPFGGLKELTEDANNAELAKQLWTTSEKVNFFVGEKLGRRWTIWVAMGWILIGAALQATAFTRGHLIVGRIVTGVGTGLKTSTVPMYQSELCEGTERGRLVSAEVMFVGIGIAFAYWWDFAFSFVGGPFAWRWPLAFQAVFAFWVIFVVFGVPESPRWLLNHGKRQEAIEVLSAVYDKPIDHPDILREVEAIEAALSMEAEAEGSTSWASTFRKDKVSTRYRVFLAWFVQFMNQAGGINLVVYYILTVLTANVGLEHRLAQIIAGCIQLMFPIGSLLPTLALDKMGRRSTMMCGSAGLSFSMMMVAALLSQADDTSRGRAFAAGSVAFFFTYMLVFGGSMNCVPWVYVPEILPLHARTKGTTIGVSSNWLWNFTVVMITPILINRLQWKAYLIFMATNLIFAPIIFFLYPETSNLALEEVDYIFARGENTVQVAREMQKELALHGRLADDRYPEKTTKVESKSHERADEFVENANA</sequence>
<dbReference type="Pfam" id="PF00106">
    <property type="entry name" value="adh_short"/>
    <property type="match status" value="1"/>
</dbReference>
<feature type="compositionally biased region" description="Basic and acidic residues" evidence="7">
    <location>
        <begin position="742"/>
        <end position="758"/>
    </location>
</feature>
<evidence type="ECO:0000256" key="1">
    <source>
        <dbReference type="ARBA" id="ARBA00004141"/>
    </source>
</evidence>
<feature type="transmembrane region" description="Helical" evidence="8">
    <location>
        <begin position="547"/>
        <end position="566"/>
    </location>
</feature>
<keyword evidence="11" id="KW-1185">Reference proteome</keyword>
<name>A0A9P7HXK5_9HYPO</name>
<keyword evidence="4 8" id="KW-0812">Transmembrane</keyword>
<feature type="transmembrane region" description="Helical" evidence="8">
    <location>
        <begin position="610"/>
        <end position="637"/>
    </location>
</feature>
<keyword evidence="6 8" id="KW-0472">Membrane</keyword>
<feature type="transmembrane region" description="Helical" evidence="8">
    <location>
        <begin position="681"/>
        <end position="698"/>
    </location>
</feature>
<evidence type="ECO:0000256" key="8">
    <source>
        <dbReference type="SAM" id="Phobius"/>
    </source>
</evidence>